<protein>
    <submittedName>
        <fullName evidence="1">Uncharacterized protein</fullName>
    </submittedName>
</protein>
<evidence type="ECO:0000313" key="2">
    <source>
        <dbReference type="EMBL" id="KPG26500.1"/>
    </source>
</evidence>
<evidence type="ECO:0000313" key="3">
    <source>
        <dbReference type="Proteomes" id="UP000037843"/>
    </source>
</evidence>
<dbReference type="EMBL" id="LJFS01000045">
    <property type="protein sequence ID" value="KPG26500.1"/>
    <property type="molecule type" value="Genomic_DNA"/>
</dbReference>
<organism evidence="1 3">
    <name type="scientific">Mycobacteroides immunogenum</name>
    <dbReference type="NCBI Taxonomy" id="83262"/>
    <lineage>
        <taxon>Bacteria</taxon>
        <taxon>Bacillati</taxon>
        <taxon>Actinomycetota</taxon>
        <taxon>Actinomycetes</taxon>
        <taxon>Mycobacteriales</taxon>
        <taxon>Mycobacteriaceae</taxon>
        <taxon>Mycobacteroides</taxon>
    </lineage>
</organism>
<sequence length="100" mass="11149">MAKHEMRHPTAERPVVRILPERALRGNGILYRTEYSALHPLGDITFPGGRLGRVPTKPTSHAKGRRATVDRPIVVQPNGTGRFLRIGMKMAEQMTVQAIL</sequence>
<reference evidence="3 4" key="1">
    <citation type="submission" date="2015-09" db="EMBL/GenBank/DDBJ databases">
        <title>Genome Sequences of Mycobacterium immunogenum Isolates, Recuperated from a Chloraminated Drinking Water Distribution System Simulator Subjected to Episodes of Nitrification.</title>
        <authorList>
            <person name="Gomez-Alvarez V."/>
            <person name="Revetta R.P."/>
        </authorList>
    </citation>
    <scope>NUCLEOTIDE SEQUENCE [LARGE SCALE GENOMIC DNA]</scope>
    <source>
        <strain evidence="1 3">H008</strain>
        <strain evidence="2 4">H076</strain>
    </source>
</reference>
<comment type="caution">
    <text evidence="1">The sequence shown here is derived from an EMBL/GenBank/DDBJ whole genome shotgun (WGS) entry which is preliminary data.</text>
</comment>
<evidence type="ECO:0000313" key="4">
    <source>
        <dbReference type="Proteomes" id="UP000037962"/>
    </source>
</evidence>
<dbReference type="RefSeq" id="WP_043077901.1">
    <property type="nucleotide sequence ID" value="NZ_CP011530.1"/>
</dbReference>
<accession>A0A7V8LJR1</accession>
<dbReference type="EMBL" id="LJFO01000024">
    <property type="protein sequence ID" value="KPG02940.1"/>
    <property type="molecule type" value="Genomic_DNA"/>
</dbReference>
<dbReference type="Proteomes" id="UP000037843">
    <property type="component" value="Unassembled WGS sequence"/>
</dbReference>
<proteinExistence type="predicted"/>
<dbReference type="KEGG" id="miz:BAB75_18605"/>
<name>A0A7V8LJR1_9MYCO</name>
<dbReference type="GeneID" id="45765881"/>
<dbReference type="Proteomes" id="UP000037962">
    <property type="component" value="Unassembled WGS sequence"/>
</dbReference>
<gene>
    <name evidence="1" type="ORF">AN908_26920</name>
    <name evidence="2" type="ORF">AN912_25095</name>
</gene>
<dbReference type="AlphaFoldDB" id="A0A7V8LJR1"/>
<evidence type="ECO:0000313" key="1">
    <source>
        <dbReference type="EMBL" id="KPG02940.1"/>
    </source>
</evidence>
<keyword evidence="4" id="KW-1185">Reference proteome</keyword>